<dbReference type="PANTHER" id="PTHR11477">
    <property type="entry name" value="TRANSCRIPTION FACTOR S-II ZINC FINGER DOMAIN-CONTAINING PROTEIN"/>
    <property type="match status" value="1"/>
</dbReference>
<dbReference type="PROSITE" id="PS51319">
    <property type="entry name" value="TFIIS_N"/>
    <property type="match status" value="1"/>
</dbReference>
<dbReference type="Gene3D" id="1.10.472.30">
    <property type="entry name" value="Transcription elongation factor S-II, central domain"/>
    <property type="match status" value="1"/>
</dbReference>
<feature type="domain" description="TFIIS N-terminal" evidence="7">
    <location>
        <begin position="9"/>
        <end position="86"/>
    </location>
</feature>
<evidence type="ECO:0000259" key="7">
    <source>
        <dbReference type="PROSITE" id="PS51319"/>
    </source>
</evidence>
<evidence type="ECO:0000256" key="4">
    <source>
        <dbReference type="ARBA" id="ARBA00022833"/>
    </source>
</evidence>
<dbReference type="SUPFAM" id="SSF47676">
    <property type="entry name" value="Conserved domain common to transcription factors TFIIS, elongin A, CRSP70"/>
    <property type="match status" value="1"/>
</dbReference>
<evidence type="ECO:0000256" key="5">
    <source>
        <dbReference type="ARBA" id="ARBA00023242"/>
    </source>
</evidence>
<organism evidence="9 10">
    <name type="scientific">Cardiosporidium cionae</name>
    <dbReference type="NCBI Taxonomy" id="476202"/>
    <lineage>
        <taxon>Eukaryota</taxon>
        <taxon>Sar</taxon>
        <taxon>Alveolata</taxon>
        <taxon>Apicomplexa</taxon>
        <taxon>Aconoidasida</taxon>
        <taxon>Nephromycida</taxon>
        <taxon>Cardiosporidium</taxon>
    </lineage>
</organism>
<evidence type="ECO:0000313" key="9">
    <source>
        <dbReference type="EMBL" id="KAF8818516.1"/>
    </source>
</evidence>
<dbReference type="GO" id="GO:0003746">
    <property type="term" value="F:translation elongation factor activity"/>
    <property type="evidence" value="ECO:0007669"/>
    <property type="project" value="UniProtKB-KW"/>
</dbReference>
<proteinExistence type="predicted"/>
<dbReference type="Pfam" id="PF08711">
    <property type="entry name" value="Med26"/>
    <property type="match status" value="1"/>
</dbReference>
<dbReference type="EMBL" id="JADAQX010001069">
    <property type="protein sequence ID" value="KAF8818516.1"/>
    <property type="molecule type" value="Genomic_DNA"/>
</dbReference>
<dbReference type="InterPro" id="IPR003618">
    <property type="entry name" value="TFIIS_cen_dom"/>
</dbReference>
<dbReference type="Pfam" id="PF07500">
    <property type="entry name" value="TFIIS_M"/>
    <property type="match status" value="1"/>
</dbReference>
<comment type="subcellular location">
    <subcellularLocation>
        <location evidence="1 6">Nucleus</location>
    </subcellularLocation>
</comment>
<dbReference type="InterPro" id="IPR035441">
    <property type="entry name" value="TFIIS/LEDGF_dom_sf"/>
</dbReference>
<reference evidence="9 10" key="1">
    <citation type="journal article" date="2020" name="bioRxiv">
        <title>Metabolic contributions of an alphaproteobacterial endosymbiont in the apicomplexan Cardiosporidium cionae.</title>
        <authorList>
            <person name="Hunter E.S."/>
            <person name="Paight C.J."/>
            <person name="Lane C.E."/>
        </authorList>
    </citation>
    <scope>NUCLEOTIDE SEQUENCE [LARGE SCALE GENOMIC DNA]</scope>
    <source>
        <strain evidence="9">ESH_2018</strain>
    </source>
</reference>
<dbReference type="InterPro" id="IPR003617">
    <property type="entry name" value="TFIIS/CRSP70_N_sub"/>
</dbReference>
<keyword evidence="9" id="KW-0251">Elongation factor</keyword>
<dbReference type="PROSITE" id="PS51321">
    <property type="entry name" value="TFIIS_CENTRAL"/>
    <property type="match status" value="1"/>
</dbReference>
<keyword evidence="9" id="KW-0648">Protein biosynthesis</keyword>
<dbReference type="PIRSF" id="PIRSF006704">
    <property type="entry name" value="TF_IIS"/>
    <property type="match status" value="1"/>
</dbReference>
<keyword evidence="5 6" id="KW-0539">Nucleus</keyword>
<gene>
    <name evidence="9" type="primary">TCEA1</name>
    <name evidence="9" type="ORF">IE077_000283</name>
</gene>
<name>A0ABQ7J4W3_9APIC</name>
<sequence length="377" mass="41059">MEQDPKSIATLRSAVENAAASTSPSAETEILSLLEELTQITVNRKILAETGIGVVVGRLRSHAYSESIRKKSFNLVNRWKALIQMEKSASSCSGSSSSPSRSSTSLSVALPMNNTSLTAPLTTSVGNAGDSCEYSDLNGQEGTVSIQCDDSKLESLASPSSLSFSETKCSQDLKAPLEIPTSNVGMETHPASSMVSDVKQDIYSHTPPSGEDTLLHRSNKRPCLVNSESDVDSSYPPPFTGPLCGVLLRDKARKFLYNGFFEGLQDDQRSEFSPAFVAELIGAIEASLWNHFTVPLKGSKEYNMQLKSIKWNLADSKNPEFNLKIYSGRVSPPSLAAMESRDMASDAKKLEQKQPSLFVDFFSLFMGLFILSRHFKG</sequence>
<dbReference type="Gene3D" id="1.20.930.10">
    <property type="entry name" value="Conserved domain common to transcription factors TFIIS, elongin A, CRSP70"/>
    <property type="match status" value="1"/>
</dbReference>
<evidence type="ECO:0000259" key="8">
    <source>
        <dbReference type="PROSITE" id="PS51321"/>
    </source>
</evidence>
<dbReference type="InterPro" id="IPR035100">
    <property type="entry name" value="TF_IIS-typ"/>
</dbReference>
<evidence type="ECO:0000256" key="2">
    <source>
        <dbReference type="ARBA" id="ARBA00022723"/>
    </source>
</evidence>
<accession>A0ABQ7J4W3</accession>
<dbReference type="SUPFAM" id="SSF46942">
    <property type="entry name" value="Elongation factor TFIIS domain 2"/>
    <property type="match status" value="1"/>
</dbReference>
<keyword evidence="3" id="KW-0863">Zinc-finger</keyword>
<keyword evidence="10" id="KW-1185">Reference proteome</keyword>
<evidence type="ECO:0000256" key="3">
    <source>
        <dbReference type="ARBA" id="ARBA00022771"/>
    </source>
</evidence>
<protein>
    <submittedName>
        <fullName evidence="9">Transcription elongation factor A TFIIS</fullName>
    </submittedName>
</protein>
<dbReference type="SMART" id="SM00509">
    <property type="entry name" value="TFS2N"/>
    <property type="match status" value="1"/>
</dbReference>
<dbReference type="Proteomes" id="UP000823046">
    <property type="component" value="Unassembled WGS sequence"/>
</dbReference>
<evidence type="ECO:0000313" key="10">
    <source>
        <dbReference type="Proteomes" id="UP000823046"/>
    </source>
</evidence>
<keyword evidence="4" id="KW-0862">Zinc</keyword>
<comment type="caution">
    <text evidence="9">The sequence shown here is derived from an EMBL/GenBank/DDBJ whole genome shotgun (WGS) entry which is preliminary data.</text>
</comment>
<dbReference type="InterPro" id="IPR036575">
    <property type="entry name" value="TFIIS_cen_dom_sf"/>
</dbReference>
<feature type="domain" description="TFIIS central" evidence="8">
    <location>
        <begin position="248"/>
        <end position="371"/>
    </location>
</feature>
<keyword evidence="2" id="KW-0479">Metal-binding</keyword>
<evidence type="ECO:0000256" key="1">
    <source>
        <dbReference type="ARBA" id="ARBA00004123"/>
    </source>
</evidence>
<dbReference type="PANTHER" id="PTHR11477:SF0">
    <property type="entry name" value="IP08861P-RELATED"/>
    <property type="match status" value="1"/>
</dbReference>
<dbReference type="InterPro" id="IPR017923">
    <property type="entry name" value="TFIIS_N"/>
</dbReference>
<evidence type="ECO:0000256" key="6">
    <source>
        <dbReference type="PROSITE-ProRule" id="PRU00649"/>
    </source>
</evidence>